<dbReference type="EMBL" id="CASHTH010004357">
    <property type="protein sequence ID" value="CAI8056466.1"/>
    <property type="molecule type" value="Genomic_DNA"/>
</dbReference>
<comment type="caution">
    <text evidence="1">The sequence shown here is derived from an EMBL/GenBank/DDBJ whole genome shotgun (WGS) entry which is preliminary data.</text>
</comment>
<feature type="non-terminal residue" evidence="1">
    <location>
        <position position="1"/>
    </location>
</feature>
<dbReference type="AlphaFoldDB" id="A0AA35U0N3"/>
<sequence>QVGCQYREASEVMGEDLLISCSTNGNSQSISSISYTVNGGEPQTSSSVAGVMVPGDELEVGENMVVLTVTGEDGETTRQAPSQSSDEYQSPCNDFTIVEVLCVGYYGLEGNSYNISCTSNLLPTTTECSLNGRPYPCNPGTSLLFSFLAPSNRLPSLDFHWWTDFKIILIYNDYIVIVCVRKWLVYSSYPYGSPEVLFCPPEASSDSVSFSCPPVVQRYTYSVNNGPQLTSLTGSSFTLTDNVLEDGENTVVVQATGLSGGTADVEYSVLRNTATVSHSPIDFHVTCGAQHAANNLVEVRCAKLDESDPPITAISYSMNGGSPIRAPSVSEFTLDSRELTEEVNTIDLSLTSAGGLTADTSVEIAPPLRMMCSSQSVDCGIEFSCSINRRHDNTLLQCYLDNVLQESCDRVTLLQFSDLDDGHHSYTVVASDIYGFSASNQLSFSTESKSSHNSIRFCSDTEIC</sequence>
<evidence type="ECO:0000313" key="1">
    <source>
        <dbReference type="EMBL" id="CAI8056466.1"/>
    </source>
</evidence>
<organism evidence="1 2">
    <name type="scientific">Geodia barretti</name>
    <name type="common">Barrett's horny sponge</name>
    <dbReference type="NCBI Taxonomy" id="519541"/>
    <lineage>
        <taxon>Eukaryota</taxon>
        <taxon>Metazoa</taxon>
        <taxon>Porifera</taxon>
        <taxon>Demospongiae</taxon>
        <taxon>Heteroscleromorpha</taxon>
        <taxon>Tetractinellida</taxon>
        <taxon>Astrophorina</taxon>
        <taxon>Geodiidae</taxon>
        <taxon>Geodia</taxon>
    </lineage>
</organism>
<reference evidence="1" key="1">
    <citation type="submission" date="2023-03" db="EMBL/GenBank/DDBJ databases">
        <authorList>
            <person name="Steffen K."/>
            <person name="Cardenas P."/>
        </authorList>
    </citation>
    <scope>NUCLEOTIDE SEQUENCE</scope>
</reference>
<proteinExistence type="predicted"/>
<keyword evidence="2" id="KW-1185">Reference proteome</keyword>
<dbReference type="Proteomes" id="UP001174909">
    <property type="component" value="Unassembled WGS sequence"/>
</dbReference>
<protein>
    <submittedName>
        <fullName evidence="1">Uncharacterized protein</fullName>
    </submittedName>
</protein>
<gene>
    <name evidence="1" type="ORF">GBAR_LOCUS30768</name>
</gene>
<accession>A0AA35U0N3</accession>
<name>A0AA35U0N3_GEOBA</name>
<evidence type="ECO:0000313" key="2">
    <source>
        <dbReference type="Proteomes" id="UP001174909"/>
    </source>
</evidence>